<dbReference type="EMBL" id="GGLE01004381">
    <property type="protein sequence ID" value="MBY08507.1"/>
    <property type="molecule type" value="Transcribed_RNA"/>
</dbReference>
<evidence type="ECO:0000256" key="4">
    <source>
        <dbReference type="ARBA" id="ARBA00022552"/>
    </source>
</evidence>
<feature type="region of interest" description="Disordered" evidence="5">
    <location>
        <begin position="144"/>
        <end position="177"/>
    </location>
</feature>
<evidence type="ECO:0000313" key="6">
    <source>
        <dbReference type="EMBL" id="MBY08507.1"/>
    </source>
</evidence>
<name>A0A2R5LGQ9_9ACAR</name>
<proteinExistence type="inferred from homology"/>
<sequence length="177" mass="20000">MADESVFHTSIRTLIGDWQGLQMAIEHGMGGPHAREKEKWFVDTLEQHFAENSGLHQDDVEDFIAAILDNEFDTIVEDGSLAQLSALLCKHYEMCRDGKEREVLESLSQRLPQTRTLAIPMPGYHDSDDEAEMMEHINSTVSTQMNGLHLNGDSSSTPHRRDEPDEDGWTVVKHGKK</sequence>
<dbReference type="AlphaFoldDB" id="A0A2R5LGQ9"/>
<reference evidence="6" key="1">
    <citation type="submission" date="2018-03" db="EMBL/GenBank/DDBJ databases">
        <title>The relapsing fever spirochete Borrelia turicatae persists in the highly oxidative environment of its soft-bodied tick vector.</title>
        <authorList>
            <person name="Bourret T.J."/>
            <person name="Boyle W.K."/>
            <person name="Valenzuela J.G."/>
            <person name="Oliveira F."/>
            <person name="Lopez J.E."/>
        </authorList>
    </citation>
    <scope>NUCLEOTIDE SEQUENCE</scope>
    <source>
        <strain evidence="6">Kansas strain/isolate</strain>
        <tissue evidence="6">Salivary glands</tissue>
    </source>
</reference>
<accession>A0A2R5LGQ9</accession>
<evidence type="ECO:0000256" key="5">
    <source>
        <dbReference type="SAM" id="MobiDB-lite"/>
    </source>
</evidence>
<evidence type="ECO:0000256" key="1">
    <source>
        <dbReference type="ARBA" id="ARBA00002210"/>
    </source>
</evidence>
<dbReference type="PANTHER" id="PTHR21250">
    <property type="entry name" value="PRE-RRNA-PROCESSING PROTEIN TSR2 HOMOLOG"/>
    <property type="match status" value="1"/>
</dbReference>
<keyword evidence="4" id="KW-0698">rRNA processing</keyword>
<dbReference type="Pfam" id="PF10273">
    <property type="entry name" value="WGG"/>
    <property type="match status" value="1"/>
</dbReference>
<protein>
    <recommendedName>
        <fullName evidence="3">Pre-rRNA-processing protein TSR2 homolog</fullName>
    </recommendedName>
</protein>
<evidence type="ECO:0000256" key="2">
    <source>
        <dbReference type="ARBA" id="ARBA00006524"/>
    </source>
</evidence>
<comment type="similarity">
    <text evidence="2">Belongs to the TSR2 family.</text>
</comment>
<dbReference type="GO" id="GO:0006364">
    <property type="term" value="P:rRNA processing"/>
    <property type="evidence" value="ECO:0007669"/>
    <property type="project" value="UniProtKB-KW"/>
</dbReference>
<feature type="compositionally biased region" description="Polar residues" evidence="5">
    <location>
        <begin position="144"/>
        <end position="157"/>
    </location>
</feature>
<comment type="function">
    <text evidence="1">May be involved in 20S pre-rRNA processing.</text>
</comment>
<evidence type="ECO:0000256" key="3">
    <source>
        <dbReference type="ARBA" id="ARBA00017551"/>
    </source>
</evidence>
<dbReference type="InterPro" id="IPR019398">
    <property type="entry name" value="Pre-rRNA_process_TSR2"/>
</dbReference>
<organism evidence="6">
    <name type="scientific">Ornithodoros turicata</name>
    <dbReference type="NCBI Taxonomy" id="34597"/>
    <lineage>
        <taxon>Eukaryota</taxon>
        <taxon>Metazoa</taxon>
        <taxon>Ecdysozoa</taxon>
        <taxon>Arthropoda</taxon>
        <taxon>Chelicerata</taxon>
        <taxon>Arachnida</taxon>
        <taxon>Acari</taxon>
        <taxon>Parasitiformes</taxon>
        <taxon>Ixodida</taxon>
        <taxon>Ixodoidea</taxon>
        <taxon>Argasidae</taxon>
        <taxon>Ornithodorinae</taxon>
        <taxon>Ornithodoros</taxon>
    </lineage>
</organism>